<dbReference type="SUPFAM" id="SSF52540">
    <property type="entry name" value="P-loop containing nucleoside triphosphate hydrolases"/>
    <property type="match status" value="1"/>
</dbReference>
<dbReference type="GO" id="GO:0003924">
    <property type="term" value="F:GTPase activity"/>
    <property type="evidence" value="ECO:0007669"/>
    <property type="project" value="InterPro"/>
</dbReference>
<dbReference type="InterPro" id="IPR043358">
    <property type="entry name" value="GNL1-like"/>
</dbReference>
<dbReference type="GO" id="GO:0000054">
    <property type="term" value="P:ribosomal subunit export from nucleus"/>
    <property type="evidence" value="ECO:0007669"/>
    <property type="project" value="TreeGrafter"/>
</dbReference>
<feature type="region of interest" description="Disordered" evidence="5">
    <location>
        <begin position="1"/>
        <end position="27"/>
    </location>
</feature>
<feature type="region of interest" description="Disordered" evidence="5">
    <location>
        <begin position="263"/>
        <end position="370"/>
    </location>
</feature>
<evidence type="ECO:0000256" key="4">
    <source>
        <dbReference type="ARBA" id="ARBA00023134"/>
    </source>
</evidence>
<dbReference type="GO" id="GO:0005525">
    <property type="term" value="F:GTP binding"/>
    <property type="evidence" value="ECO:0007669"/>
    <property type="project" value="UniProtKB-KW"/>
</dbReference>
<protein>
    <recommendedName>
        <fullName evidence="8">Large subunit GTPase 1 homolog</fullName>
    </recommendedName>
</protein>
<dbReference type="AlphaFoldDB" id="A0A9Q0XT52"/>
<evidence type="ECO:0008006" key="8">
    <source>
        <dbReference type="Google" id="ProtNLM"/>
    </source>
</evidence>
<feature type="compositionally biased region" description="Low complexity" evidence="5">
    <location>
        <begin position="15"/>
        <end position="27"/>
    </location>
</feature>
<name>A0A9Q0XT52_9SAUR</name>
<sequence length="477" mass="53393">MGGKKQKQKQKQKQKGQAGAAPGLGRALLRHRHRHEGPGSRREGAGWLHTSQLNDGYDWGRLNLQSVTEQDSLEEFLATAELAGTEFVAEKLNIKIVPAEAHNGLPTAEETKKIQELQEENKQFLCIPRRPPWDKHTSPEVLSQAERESFLEWRRQLARLEEEQKLLLTPFERNLDFWRQLWRVLERSDVVVQIVDARNPLLFRCQDLELYVREISPEKENLILLNKADLLSKDQRSAWARFFEQEGVKVVFWSALEEGRQLAAAPKGTEAVEEPGGEAESSRWRDQRAAFSSSSSQEESEPDSPSNGESDHEEDSDVYEDCEEEEEEEEAWRTCSEEEESRTEPSGSRGNGMELQAAPQDGPVRNSSCLLPREKLLETFRRVHAGKRKVREGEVTVGLVSHPPLPVSPGGSRLCALQGVGVAVALALAPVPGGLGGSGIPSQSGSRRKAARVAEEAKSLSSRWQLAKEVLDPWLEA</sequence>
<comment type="caution">
    <text evidence="6">The sequence shown here is derived from an EMBL/GenBank/DDBJ whole genome shotgun (WGS) entry which is preliminary data.</text>
</comment>
<evidence type="ECO:0000256" key="2">
    <source>
        <dbReference type="ARBA" id="ARBA00022741"/>
    </source>
</evidence>
<dbReference type="InterPro" id="IPR027417">
    <property type="entry name" value="P-loop_NTPase"/>
</dbReference>
<reference evidence="6" key="1">
    <citation type="journal article" date="2023" name="DNA Res.">
        <title>Chromosome-level genome assembly of Phrynocephalus forsythii using third-generation DNA sequencing and Hi-C analysis.</title>
        <authorList>
            <person name="Qi Y."/>
            <person name="Zhao W."/>
            <person name="Zhao Y."/>
            <person name="Niu C."/>
            <person name="Cao S."/>
            <person name="Zhang Y."/>
        </authorList>
    </citation>
    <scope>NUCLEOTIDE SEQUENCE</scope>
    <source>
        <tissue evidence="6">Muscle</tissue>
    </source>
</reference>
<keyword evidence="2" id="KW-0547">Nucleotide-binding</keyword>
<dbReference type="Proteomes" id="UP001142489">
    <property type="component" value="Unassembled WGS sequence"/>
</dbReference>
<accession>A0A9Q0XT52</accession>
<organism evidence="6 7">
    <name type="scientific">Phrynocephalus forsythii</name>
    <dbReference type="NCBI Taxonomy" id="171643"/>
    <lineage>
        <taxon>Eukaryota</taxon>
        <taxon>Metazoa</taxon>
        <taxon>Chordata</taxon>
        <taxon>Craniata</taxon>
        <taxon>Vertebrata</taxon>
        <taxon>Euteleostomi</taxon>
        <taxon>Lepidosauria</taxon>
        <taxon>Squamata</taxon>
        <taxon>Bifurcata</taxon>
        <taxon>Unidentata</taxon>
        <taxon>Episquamata</taxon>
        <taxon>Toxicofera</taxon>
        <taxon>Iguania</taxon>
        <taxon>Acrodonta</taxon>
        <taxon>Agamidae</taxon>
        <taxon>Agaminae</taxon>
        <taxon>Phrynocephalus</taxon>
    </lineage>
</organism>
<proteinExistence type="predicted"/>
<dbReference type="Gene3D" id="3.40.50.300">
    <property type="entry name" value="P-loop containing nucleotide triphosphate hydrolases"/>
    <property type="match status" value="1"/>
</dbReference>
<keyword evidence="4" id="KW-0342">GTP-binding</keyword>
<dbReference type="OrthoDB" id="61815at2759"/>
<dbReference type="EMBL" id="JAPFRF010000008">
    <property type="protein sequence ID" value="KAJ7324590.1"/>
    <property type="molecule type" value="Genomic_DNA"/>
</dbReference>
<keyword evidence="3" id="KW-0378">Hydrolase</keyword>
<feature type="compositionally biased region" description="Basic residues" evidence="5">
    <location>
        <begin position="1"/>
        <end position="14"/>
    </location>
</feature>
<gene>
    <name evidence="6" type="ORF">JRQ81_017610</name>
</gene>
<dbReference type="GO" id="GO:0005829">
    <property type="term" value="C:cytosol"/>
    <property type="evidence" value="ECO:0007669"/>
    <property type="project" value="TreeGrafter"/>
</dbReference>
<evidence type="ECO:0000256" key="1">
    <source>
        <dbReference type="ARBA" id="ARBA00022490"/>
    </source>
</evidence>
<keyword evidence="1" id="KW-0963">Cytoplasm</keyword>
<dbReference type="PANTHER" id="PTHR45709">
    <property type="entry name" value="LARGE SUBUNIT GTPASE 1 HOMOLOG-RELATED"/>
    <property type="match status" value="1"/>
</dbReference>
<keyword evidence="7" id="KW-1185">Reference proteome</keyword>
<dbReference type="PANTHER" id="PTHR45709:SF2">
    <property type="entry name" value="LARGE SUBUNIT GTPASE 1 HOMOLOG"/>
    <property type="match status" value="1"/>
</dbReference>
<evidence type="ECO:0000256" key="3">
    <source>
        <dbReference type="ARBA" id="ARBA00022801"/>
    </source>
</evidence>
<evidence type="ECO:0000313" key="7">
    <source>
        <dbReference type="Proteomes" id="UP001142489"/>
    </source>
</evidence>
<feature type="compositionally biased region" description="Acidic residues" evidence="5">
    <location>
        <begin position="311"/>
        <end position="330"/>
    </location>
</feature>
<evidence type="ECO:0000313" key="6">
    <source>
        <dbReference type="EMBL" id="KAJ7324590.1"/>
    </source>
</evidence>
<evidence type="ECO:0000256" key="5">
    <source>
        <dbReference type="SAM" id="MobiDB-lite"/>
    </source>
</evidence>